<proteinExistence type="predicted"/>
<sequence length="100" mass="11308">MAAVLCSQKVVSPPASDGCFLWYPSPPPTRMRRTDIKRRMGRIVMLIVRPMVVDRPVRRSLHNEYGKIVSTKAILDKNTNQCKGECRKAGYGLEQVSYPS</sequence>
<protein>
    <submittedName>
        <fullName evidence="1">Uncharacterized protein</fullName>
    </submittedName>
</protein>
<dbReference type="EMBL" id="FR905417">
    <property type="protein sequence ID" value="CDQ79177.1"/>
    <property type="molecule type" value="Genomic_DNA"/>
</dbReference>
<reference evidence="1" key="1">
    <citation type="journal article" date="2014" name="Nat. Commun.">
        <title>The rainbow trout genome provides novel insights into evolution after whole-genome duplication in vertebrates.</title>
        <authorList>
            <person name="Berthelot C."/>
            <person name="Brunet F."/>
            <person name="Chalopin D."/>
            <person name="Juanchich A."/>
            <person name="Bernard M."/>
            <person name="Noel B."/>
            <person name="Bento P."/>
            <person name="Da Silva C."/>
            <person name="Labadie K."/>
            <person name="Alberti A."/>
            <person name="Aury J.M."/>
            <person name="Louis A."/>
            <person name="Dehais P."/>
            <person name="Bardou P."/>
            <person name="Montfort J."/>
            <person name="Klopp C."/>
            <person name="Cabau C."/>
            <person name="Gaspin C."/>
            <person name="Thorgaard G.H."/>
            <person name="Boussaha M."/>
            <person name="Quillet E."/>
            <person name="Guyomard R."/>
            <person name="Galiana D."/>
            <person name="Bobe J."/>
            <person name="Volff J.N."/>
            <person name="Genet C."/>
            <person name="Wincker P."/>
            <person name="Jaillon O."/>
            <person name="Roest Crollius H."/>
            <person name="Guiguen Y."/>
        </authorList>
    </citation>
    <scope>NUCLEOTIDE SEQUENCE [LARGE SCALE GENOMIC DNA]</scope>
</reference>
<reference evidence="1" key="2">
    <citation type="submission" date="2014-03" db="EMBL/GenBank/DDBJ databases">
        <authorList>
            <person name="Genoscope - CEA"/>
        </authorList>
    </citation>
    <scope>NUCLEOTIDE SEQUENCE</scope>
</reference>
<evidence type="ECO:0000313" key="1">
    <source>
        <dbReference type="EMBL" id="CDQ79177.1"/>
    </source>
</evidence>
<accession>A0A060XIW1</accession>
<name>A0A060XIW1_ONCMY</name>
<dbReference type="PaxDb" id="8022-A0A060XIW1"/>
<dbReference type="AlphaFoldDB" id="A0A060XIW1"/>
<evidence type="ECO:0000313" key="2">
    <source>
        <dbReference type="Proteomes" id="UP000193380"/>
    </source>
</evidence>
<gene>
    <name evidence="1" type="ORF">GSONMT00053770001</name>
</gene>
<organism evidence="1 2">
    <name type="scientific">Oncorhynchus mykiss</name>
    <name type="common">Rainbow trout</name>
    <name type="synonym">Salmo gairdneri</name>
    <dbReference type="NCBI Taxonomy" id="8022"/>
    <lineage>
        <taxon>Eukaryota</taxon>
        <taxon>Metazoa</taxon>
        <taxon>Chordata</taxon>
        <taxon>Craniata</taxon>
        <taxon>Vertebrata</taxon>
        <taxon>Euteleostomi</taxon>
        <taxon>Actinopterygii</taxon>
        <taxon>Neopterygii</taxon>
        <taxon>Teleostei</taxon>
        <taxon>Protacanthopterygii</taxon>
        <taxon>Salmoniformes</taxon>
        <taxon>Salmonidae</taxon>
        <taxon>Salmoninae</taxon>
        <taxon>Oncorhynchus</taxon>
    </lineage>
</organism>
<dbReference type="Proteomes" id="UP000193380">
    <property type="component" value="Unassembled WGS sequence"/>
</dbReference>